<dbReference type="PANTHER" id="PTHR35786:SF1">
    <property type="entry name" value="REDOX-SENSING TRANSCRIPTIONAL REPRESSOR REX 1"/>
    <property type="match status" value="1"/>
</dbReference>
<dbReference type="EMBL" id="QSCO01000016">
    <property type="protein sequence ID" value="RGY05773.1"/>
    <property type="molecule type" value="Genomic_DNA"/>
</dbReference>
<dbReference type="GeneID" id="61273647"/>
<dbReference type="Proteomes" id="UP000284434">
    <property type="component" value="Unassembled WGS sequence"/>
</dbReference>
<dbReference type="OMA" id="HEQRKAG"/>
<protein>
    <recommendedName>
        <fullName evidence="6">Redox-sensing transcriptional repressor Rex</fullName>
    </recommendedName>
</protein>
<evidence type="ECO:0000313" key="10">
    <source>
        <dbReference type="EMBL" id="RGU55078.1"/>
    </source>
</evidence>
<reference evidence="9" key="3">
    <citation type="submission" date="2023-01" db="EMBL/GenBank/DDBJ databases">
        <title>Human gut microbiome strain richness.</title>
        <authorList>
            <person name="Chen-Liaw A."/>
        </authorList>
    </citation>
    <scope>NUCLEOTIDE SEQUENCE</scope>
    <source>
        <strain evidence="9">RTP21484st1_B7_RTP21484_190118</strain>
    </source>
</reference>
<dbReference type="Gene3D" id="3.40.50.720">
    <property type="entry name" value="NAD(P)-binding Rossmann-like Domain"/>
    <property type="match status" value="1"/>
</dbReference>
<dbReference type="EMBL" id="QRYW01000020">
    <property type="protein sequence ID" value="RGV26085.1"/>
    <property type="molecule type" value="Genomic_DNA"/>
</dbReference>
<comment type="function">
    <text evidence="6">Modulates transcription in response to changes in cellular NADH/NAD(+) redox state.</text>
</comment>
<evidence type="ECO:0000256" key="5">
    <source>
        <dbReference type="ARBA" id="ARBA00023163"/>
    </source>
</evidence>
<comment type="caution">
    <text evidence="11">The sequence shown here is derived from an EMBL/GenBank/DDBJ whole genome shotgun (WGS) entry which is preliminary data.</text>
</comment>
<dbReference type="GO" id="GO:0003700">
    <property type="term" value="F:DNA-binding transcription factor activity"/>
    <property type="evidence" value="ECO:0007669"/>
    <property type="project" value="UniProtKB-UniRule"/>
</dbReference>
<evidence type="ECO:0000256" key="2">
    <source>
        <dbReference type="ARBA" id="ARBA00022491"/>
    </source>
</evidence>
<evidence type="ECO:0000313" key="9">
    <source>
        <dbReference type="EMBL" id="MDB9222896.1"/>
    </source>
</evidence>
<evidence type="ECO:0000259" key="7">
    <source>
        <dbReference type="SMART" id="SM00881"/>
    </source>
</evidence>
<dbReference type="Pfam" id="PF02629">
    <property type="entry name" value="CoA_binding"/>
    <property type="match status" value="1"/>
</dbReference>
<feature type="binding site" evidence="6">
    <location>
        <begin position="91"/>
        <end position="96"/>
    </location>
    <ligand>
        <name>NAD(+)</name>
        <dbReference type="ChEBI" id="CHEBI:57540"/>
    </ligand>
</feature>
<dbReference type="NCBIfam" id="NF003996">
    <property type="entry name" value="PRK05472.2-5"/>
    <property type="match status" value="1"/>
</dbReference>
<dbReference type="InterPro" id="IPR036390">
    <property type="entry name" value="WH_DNA-bd_sf"/>
</dbReference>
<keyword evidence="4 6" id="KW-0238">DNA-binding</keyword>
<dbReference type="InterPro" id="IPR022876">
    <property type="entry name" value="Tscrpt_rep_Rex"/>
</dbReference>
<name>A0A1Y4A1R1_9BACT</name>
<dbReference type="SMART" id="SM00881">
    <property type="entry name" value="CoA_binding"/>
    <property type="match status" value="1"/>
</dbReference>
<dbReference type="Proteomes" id="UP000283426">
    <property type="component" value="Unassembled WGS sequence"/>
</dbReference>
<evidence type="ECO:0000256" key="1">
    <source>
        <dbReference type="ARBA" id="ARBA00022490"/>
    </source>
</evidence>
<dbReference type="GO" id="GO:0005737">
    <property type="term" value="C:cytoplasm"/>
    <property type="evidence" value="ECO:0007669"/>
    <property type="project" value="UniProtKB-SubCell"/>
</dbReference>
<dbReference type="NCBIfam" id="NF003995">
    <property type="entry name" value="PRK05472.2-4"/>
    <property type="match status" value="1"/>
</dbReference>
<feature type="DNA-binding region" description="H-T-H motif" evidence="6">
    <location>
        <begin position="17"/>
        <end position="56"/>
    </location>
</feature>
<dbReference type="PANTHER" id="PTHR35786">
    <property type="entry name" value="REDOX-SENSING TRANSCRIPTIONAL REPRESSOR REX"/>
    <property type="match status" value="1"/>
</dbReference>
<dbReference type="Pfam" id="PF06971">
    <property type="entry name" value="Put_DNA-bind_N"/>
    <property type="match status" value="1"/>
</dbReference>
<dbReference type="InterPro" id="IPR009718">
    <property type="entry name" value="Rex_DNA-bd_C_dom"/>
</dbReference>
<comment type="subcellular location">
    <subcellularLocation>
        <location evidence="6">Cytoplasm</location>
    </subcellularLocation>
</comment>
<dbReference type="GO" id="GO:0051775">
    <property type="term" value="P:response to redox state"/>
    <property type="evidence" value="ECO:0007669"/>
    <property type="project" value="InterPro"/>
</dbReference>
<dbReference type="EMBL" id="JAKNDN010000019">
    <property type="protein sequence ID" value="MCG4960311.1"/>
    <property type="molecule type" value="Genomic_DNA"/>
</dbReference>
<keyword evidence="6" id="KW-0520">NAD</keyword>
<dbReference type="EMBL" id="QRYC01000022">
    <property type="protein sequence ID" value="RGU55078.1"/>
    <property type="molecule type" value="Genomic_DNA"/>
</dbReference>
<dbReference type="Proteomes" id="UP001199750">
    <property type="component" value="Unassembled WGS sequence"/>
</dbReference>
<evidence type="ECO:0000256" key="3">
    <source>
        <dbReference type="ARBA" id="ARBA00023015"/>
    </source>
</evidence>
<dbReference type="Proteomes" id="UP000284243">
    <property type="component" value="Unassembled WGS sequence"/>
</dbReference>
<dbReference type="GO" id="GO:0003677">
    <property type="term" value="F:DNA binding"/>
    <property type="evidence" value="ECO:0007669"/>
    <property type="project" value="UniProtKB-UniRule"/>
</dbReference>
<organism evidence="11 13">
    <name type="scientific">Odoribacter splanchnicus</name>
    <dbReference type="NCBI Taxonomy" id="28118"/>
    <lineage>
        <taxon>Bacteria</taxon>
        <taxon>Pseudomonadati</taxon>
        <taxon>Bacteroidota</taxon>
        <taxon>Bacteroidia</taxon>
        <taxon>Bacteroidales</taxon>
        <taxon>Odoribacteraceae</taxon>
        <taxon>Odoribacter</taxon>
    </lineage>
</organism>
<keyword evidence="5 6" id="KW-0804">Transcription</keyword>
<comment type="subunit">
    <text evidence="6">Homodimer.</text>
</comment>
<accession>A0A1Y4A1R1</accession>
<reference evidence="13 14" key="1">
    <citation type="submission" date="2018-08" db="EMBL/GenBank/DDBJ databases">
        <title>A genome reference for cultivated species of the human gut microbiota.</title>
        <authorList>
            <person name="Zou Y."/>
            <person name="Xue W."/>
            <person name="Luo G."/>
        </authorList>
    </citation>
    <scope>NUCLEOTIDE SEQUENCE [LARGE SCALE GENOMIC DNA]</scope>
    <source>
        <strain evidence="11 13">AF14-6AC</strain>
        <strain evidence="10 14">AF16-14</strain>
        <strain evidence="12 15">OF03-11</strain>
    </source>
</reference>
<proteinExistence type="inferred from homology"/>
<reference evidence="8" key="2">
    <citation type="submission" date="2022-01" db="EMBL/GenBank/DDBJ databases">
        <title>Collection of gut derived symbiotic bacterial strains cultured from healthy donors.</title>
        <authorList>
            <person name="Lin H."/>
            <person name="Kohout C."/>
            <person name="Waligurski E."/>
            <person name="Pamer E.G."/>
        </authorList>
    </citation>
    <scope>NUCLEOTIDE SEQUENCE</scope>
    <source>
        <strain evidence="8">DFI.1.149</strain>
    </source>
</reference>
<comment type="similarity">
    <text evidence="6">Belongs to the transcriptional regulatory Rex family.</text>
</comment>
<evidence type="ECO:0000256" key="6">
    <source>
        <dbReference type="HAMAP-Rule" id="MF_01131"/>
    </source>
</evidence>
<sequence>MKADINVPIPVLRRMPSYLSFVKTLQKQGEKYVSSTRIAEYMEIDSTQVTKDLSHTGISGKTRVGYEVDSFVRILEDFLGFSRVDGAFLVGAGSLGSALLQDKGLSAFGLQIEAAFDTDKTKIGTKVNDIEIFHIDQFRAMAAERKVVIGIITVPAEHAQNVADLMVAWGIKAIWNFTPARIKVPTHIVVQNTTIYMNLAILFNKLYNDKGEKK</sequence>
<evidence type="ECO:0000313" key="15">
    <source>
        <dbReference type="Proteomes" id="UP000284434"/>
    </source>
</evidence>
<dbReference type="InterPro" id="IPR003781">
    <property type="entry name" value="CoA-bd"/>
</dbReference>
<dbReference type="NCBIfam" id="NF003994">
    <property type="entry name" value="PRK05472.2-3"/>
    <property type="match status" value="1"/>
</dbReference>
<keyword evidence="3 6" id="KW-0805">Transcription regulation</keyword>
<dbReference type="GO" id="GO:0045892">
    <property type="term" value="P:negative regulation of DNA-templated transcription"/>
    <property type="evidence" value="ECO:0007669"/>
    <property type="project" value="InterPro"/>
</dbReference>
<dbReference type="InterPro" id="IPR036388">
    <property type="entry name" value="WH-like_DNA-bd_sf"/>
</dbReference>
<dbReference type="HAMAP" id="MF_01131">
    <property type="entry name" value="Rex"/>
    <property type="match status" value="1"/>
</dbReference>
<evidence type="ECO:0000313" key="12">
    <source>
        <dbReference type="EMBL" id="RGY05773.1"/>
    </source>
</evidence>
<dbReference type="InterPro" id="IPR036291">
    <property type="entry name" value="NAD(P)-bd_dom_sf"/>
</dbReference>
<keyword evidence="1 6" id="KW-0963">Cytoplasm</keyword>
<feature type="domain" description="CoA-binding" evidence="7">
    <location>
        <begin position="80"/>
        <end position="181"/>
    </location>
</feature>
<gene>
    <name evidence="6" type="primary">rex</name>
    <name evidence="11" type="ORF">DWW24_10395</name>
    <name evidence="10" type="ORF">DWW57_13865</name>
    <name evidence="12" type="ORF">DXA53_11825</name>
    <name evidence="8" type="ORF">L0P03_10690</name>
    <name evidence="9" type="ORF">PN645_07725</name>
</gene>
<dbReference type="RefSeq" id="WP_013610738.1">
    <property type="nucleotide sequence ID" value="NZ_CABJFF010000020.1"/>
</dbReference>
<dbReference type="EMBL" id="JAQMRD010000007">
    <property type="protein sequence ID" value="MDB9222896.1"/>
    <property type="molecule type" value="Genomic_DNA"/>
</dbReference>
<evidence type="ECO:0000313" key="11">
    <source>
        <dbReference type="EMBL" id="RGV26085.1"/>
    </source>
</evidence>
<dbReference type="AlphaFoldDB" id="A0A1Y4A1R1"/>
<dbReference type="Gene3D" id="1.10.10.10">
    <property type="entry name" value="Winged helix-like DNA-binding domain superfamily/Winged helix DNA-binding domain"/>
    <property type="match status" value="1"/>
</dbReference>
<keyword evidence="2 6" id="KW-0678">Repressor</keyword>
<dbReference type="SUPFAM" id="SSF51735">
    <property type="entry name" value="NAD(P)-binding Rossmann-fold domains"/>
    <property type="match status" value="1"/>
</dbReference>
<evidence type="ECO:0000256" key="4">
    <source>
        <dbReference type="ARBA" id="ARBA00023125"/>
    </source>
</evidence>
<evidence type="ECO:0000313" key="13">
    <source>
        <dbReference type="Proteomes" id="UP000283426"/>
    </source>
</evidence>
<dbReference type="SUPFAM" id="SSF46785">
    <property type="entry name" value="Winged helix' DNA-binding domain"/>
    <property type="match status" value="1"/>
</dbReference>
<evidence type="ECO:0000313" key="8">
    <source>
        <dbReference type="EMBL" id="MCG4960311.1"/>
    </source>
</evidence>
<evidence type="ECO:0000313" key="14">
    <source>
        <dbReference type="Proteomes" id="UP000284243"/>
    </source>
</evidence>
<dbReference type="Proteomes" id="UP001212263">
    <property type="component" value="Unassembled WGS sequence"/>
</dbReference>